<keyword evidence="1" id="KW-1133">Transmembrane helix</keyword>
<name>A0AAV2BKL9_9ARAC</name>
<dbReference type="Proteomes" id="UP001497382">
    <property type="component" value="Unassembled WGS sequence"/>
</dbReference>
<keyword evidence="1" id="KW-0472">Membrane</keyword>
<evidence type="ECO:0000313" key="3">
    <source>
        <dbReference type="Proteomes" id="UP001497382"/>
    </source>
</evidence>
<feature type="non-terminal residue" evidence="2">
    <location>
        <position position="76"/>
    </location>
</feature>
<protein>
    <recommendedName>
        <fullName evidence="4">ATP synthase F0 subunit 8</fullName>
    </recommendedName>
</protein>
<keyword evidence="3" id="KW-1185">Reference proteome</keyword>
<sequence>MLREKKSLLSFLVLLLITVWVIGVSFLVMTVFQSLLVSKLTIIKSLPIIDSLKDFVSKTKVKGAVPVEIELQEVLK</sequence>
<evidence type="ECO:0000256" key="1">
    <source>
        <dbReference type="SAM" id="Phobius"/>
    </source>
</evidence>
<reference evidence="2 3" key="1">
    <citation type="submission" date="2024-04" db="EMBL/GenBank/DDBJ databases">
        <authorList>
            <person name="Rising A."/>
            <person name="Reimegard J."/>
            <person name="Sonavane S."/>
            <person name="Akerstrom W."/>
            <person name="Nylinder S."/>
            <person name="Hedman E."/>
            <person name="Kallberg Y."/>
        </authorList>
    </citation>
    <scope>NUCLEOTIDE SEQUENCE [LARGE SCALE GENOMIC DNA]</scope>
</reference>
<proteinExistence type="predicted"/>
<feature type="transmembrane region" description="Helical" evidence="1">
    <location>
        <begin position="12"/>
        <end position="36"/>
    </location>
</feature>
<evidence type="ECO:0000313" key="2">
    <source>
        <dbReference type="EMBL" id="CAL1296806.1"/>
    </source>
</evidence>
<accession>A0AAV2BKL9</accession>
<organism evidence="2 3">
    <name type="scientific">Larinioides sclopetarius</name>
    <dbReference type="NCBI Taxonomy" id="280406"/>
    <lineage>
        <taxon>Eukaryota</taxon>
        <taxon>Metazoa</taxon>
        <taxon>Ecdysozoa</taxon>
        <taxon>Arthropoda</taxon>
        <taxon>Chelicerata</taxon>
        <taxon>Arachnida</taxon>
        <taxon>Araneae</taxon>
        <taxon>Araneomorphae</taxon>
        <taxon>Entelegynae</taxon>
        <taxon>Araneoidea</taxon>
        <taxon>Araneidae</taxon>
        <taxon>Larinioides</taxon>
    </lineage>
</organism>
<keyword evidence="1" id="KW-0812">Transmembrane</keyword>
<evidence type="ECO:0008006" key="4">
    <source>
        <dbReference type="Google" id="ProtNLM"/>
    </source>
</evidence>
<comment type="caution">
    <text evidence="2">The sequence shown here is derived from an EMBL/GenBank/DDBJ whole genome shotgun (WGS) entry which is preliminary data.</text>
</comment>
<gene>
    <name evidence="2" type="ORF">LARSCL_LOCUS19941</name>
</gene>
<dbReference type="AlphaFoldDB" id="A0AAV2BKL9"/>
<dbReference type="EMBL" id="CAXIEN010000404">
    <property type="protein sequence ID" value="CAL1296806.1"/>
    <property type="molecule type" value="Genomic_DNA"/>
</dbReference>